<proteinExistence type="predicted"/>
<dbReference type="Proteomes" id="UP000007755">
    <property type="component" value="Unassembled WGS sequence"/>
</dbReference>
<sequence>MERSPMFHLLFEASRPIQHNKAPKLSDRGRDSEGFRPHVEMAVPFHSKKLAISWRAKPPKIVGLAGAIADSLPRLSGSSLDEGQDIRNLHLPEVAAAPSNFVLDLPRIADFERLKNPGGSWLFREKKKRKRAERRAAEFKELRENGVNKIFPLVHVKARPHKHAQSKEENLADRRRNEDNEDEILGWDPGEKERGDLQKHPVAPCTKGEMREPGAAMERETREVARPIEGVWDRETDAGGRGRSGPFEGRERVDETKETRQRGGGAEKAGEGEGGGCRGMRPWSRYIRAPVPAYARVFVYLCGTPENSADVREIERERKKSERATSPVKGKDEDRRKSQWPAKVCCPFVTRERVVAPAVGTRNCVVGFSTENEICVRCPSPHAPVPLPYSTRTASRRIVSAALFSRRNTLVSSRGRDTSEDVNERRSPSCCYPHGQPPCAYTHMENNRATYTIRMHNTNQLRQDNYGSKRELNAISVYPTTRHASSIADSNDANAIKRLASRFSLAIATK</sequence>
<reference evidence="2" key="1">
    <citation type="submission" date="2011-02" db="EMBL/GenBank/DDBJ databases">
        <title>The genome of the leaf-cutting ant Acromyrmex echinatior suggests key adaptations to social evolution and fungus farming.</title>
        <authorList>
            <person name="Nygaard S."/>
            <person name="Zhang G."/>
        </authorList>
    </citation>
    <scope>NUCLEOTIDE SEQUENCE</scope>
</reference>
<protein>
    <submittedName>
        <fullName evidence="2">Uncharacterized protein</fullName>
    </submittedName>
</protein>
<feature type="region of interest" description="Disordered" evidence="1">
    <location>
        <begin position="312"/>
        <end position="335"/>
    </location>
</feature>
<evidence type="ECO:0000313" key="3">
    <source>
        <dbReference type="Proteomes" id="UP000007755"/>
    </source>
</evidence>
<dbReference type="EMBL" id="GL888345">
    <property type="protein sequence ID" value="EGI62362.1"/>
    <property type="molecule type" value="Genomic_DNA"/>
</dbReference>
<feature type="compositionally biased region" description="Basic and acidic residues" evidence="1">
    <location>
        <begin position="165"/>
        <end position="178"/>
    </location>
</feature>
<feature type="compositionally biased region" description="Gly residues" evidence="1">
    <location>
        <begin position="262"/>
        <end position="276"/>
    </location>
</feature>
<name>F4WU05_ACREC</name>
<gene>
    <name evidence="2" type="ORF">G5I_09358</name>
</gene>
<evidence type="ECO:0000256" key="1">
    <source>
        <dbReference type="SAM" id="MobiDB-lite"/>
    </source>
</evidence>
<organism evidence="3">
    <name type="scientific">Acromyrmex echinatior</name>
    <name type="common">Panamanian leafcutter ant</name>
    <name type="synonym">Acromyrmex octospinosus echinatior</name>
    <dbReference type="NCBI Taxonomy" id="103372"/>
    <lineage>
        <taxon>Eukaryota</taxon>
        <taxon>Metazoa</taxon>
        <taxon>Ecdysozoa</taxon>
        <taxon>Arthropoda</taxon>
        <taxon>Hexapoda</taxon>
        <taxon>Insecta</taxon>
        <taxon>Pterygota</taxon>
        <taxon>Neoptera</taxon>
        <taxon>Endopterygota</taxon>
        <taxon>Hymenoptera</taxon>
        <taxon>Apocrita</taxon>
        <taxon>Aculeata</taxon>
        <taxon>Formicoidea</taxon>
        <taxon>Formicidae</taxon>
        <taxon>Myrmicinae</taxon>
        <taxon>Acromyrmex</taxon>
    </lineage>
</organism>
<accession>F4WU05</accession>
<feature type="compositionally biased region" description="Basic and acidic residues" evidence="1">
    <location>
        <begin position="189"/>
        <end position="199"/>
    </location>
</feature>
<dbReference type="InParanoid" id="F4WU05"/>
<keyword evidence="3" id="KW-1185">Reference proteome</keyword>
<dbReference type="AlphaFoldDB" id="F4WU05"/>
<feature type="compositionally biased region" description="Basic and acidic residues" evidence="1">
    <location>
        <begin position="208"/>
        <end position="220"/>
    </location>
</feature>
<feature type="region of interest" description="Disordered" evidence="1">
    <location>
        <begin position="234"/>
        <end position="276"/>
    </location>
</feature>
<feature type="compositionally biased region" description="Basic and acidic residues" evidence="1">
    <location>
        <begin position="248"/>
        <end position="261"/>
    </location>
</feature>
<feature type="region of interest" description="Disordered" evidence="1">
    <location>
        <begin position="158"/>
        <end position="220"/>
    </location>
</feature>
<evidence type="ECO:0000313" key="2">
    <source>
        <dbReference type="EMBL" id="EGI62362.1"/>
    </source>
</evidence>